<evidence type="ECO:0000313" key="1">
    <source>
        <dbReference type="EMBL" id="KIM33665.1"/>
    </source>
</evidence>
<dbReference type="Pfam" id="PF04628">
    <property type="entry name" value="Sedlin_N"/>
    <property type="match status" value="1"/>
</dbReference>
<dbReference type="Proteomes" id="UP000054097">
    <property type="component" value="Unassembled WGS sequence"/>
</dbReference>
<dbReference type="InterPro" id="IPR011012">
    <property type="entry name" value="Longin-like_dom_sf"/>
</dbReference>
<dbReference type="GO" id="GO:0006888">
    <property type="term" value="P:endoplasmic reticulum to Golgi vesicle-mediated transport"/>
    <property type="evidence" value="ECO:0007669"/>
    <property type="project" value="InterPro"/>
</dbReference>
<dbReference type="HOGENOM" id="CLU_1971846_0_0_1"/>
<organism evidence="1 2">
    <name type="scientific">Serendipita vermifera MAFF 305830</name>
    <dbReference type="NCBI Taxonomy" id="933852"/>
    <lineage>
        <taxon>Eukaryota</taxon>
        <taxon>Fungi</taxon>
        <taxon>Dikarya</taxon>
        <taxon>Basidiomycota</taxon>
        <taxon>Agaricomycotina</taxon>
        <taxon>Agaricomycetes</taxon>
        <taxon>Sebacinales</taxon>
        <taxon>Serendipitaceae</taxon>
        <taxon>Serendipita</taxon>
    </lineage>
</organism>
<evidence type="ECO:0000313" key="2">
    <source>
        <dbReference type="Proteomes" id="UP000054097"/>
    </source>
</evidence>
<reference evidence="1 2" key="1">
    <citation type="submission" date="2014-04" db="EMBL/GenBank/DDBJ databases">
        <authorList>
            <consortium name="DOE Joint Genome Institute"/>
            <person name="Kuo A."/>
            <person name="Zuccaro A."/>
            <person name="Kohler A."/>
            <person name="Nagy L.G."/>
            <person name="Floudas D."/>
            <person name="Copeland A."/>
            <person name="Barry K.W."/>
            <person name="Cichocki N."/>
            <person name="Veneault-Fourrey C."/>
            <person name="LaButti K."/>
            <person name="Lindquist E.A."/>
            <person name="Lipzen A."/>
            <person name="Lundell T."/>
            <person name="Morin E."/>
            <person name="Murat C."/>
            <person name="Sun H."/>
            <person name="Tunlid A."/>
            <person name="Henrissat B."/>
            <person name="Grigoriev I.V."/>
            <person name="Hibbett D.S."/>
            <person name="Martin F."/>
            <person name="Nordberg H.P."/>
            <person name="Cantor M.N."/>
            <person name="Hua S.X."/>
        </authorList>
    </citation>
    <scope>NUCLEOTIDE SEQUENCE [LARGE SCALE GENOMIC DNA]</scope>
    <source>
        <strain evidence="1 2">MAFF 305830</strain>
    </source>
</reference>
<name>A0A0C3BA28_SERVB</name>
<protein>
    <submittedName>
        <fullName evidence="1">Uncharacterized protein</fullName>
    </submittedName>
</protein>
<dbReference type="Gene3D" id="3.30.450.70">
    <property type="match status" value="1"/>
</dbReference>
<dbReference type="OrthoDB" id="18320at2759"/>
<gene>
    <name evidence="1" type="ORF">M408DRAFT_326323</name>
</gene>
<reference evidence="2" key="2">
    <citation type="submission" date="2015-01" db="EMBL/GenBank/DDBJ databases">
        <title>Evolutionary Origins and Diversification of the Mycorrhizal Mutualists.</title>
        <authorList>
            <consortium name="DOE Joint Genome Institute"/>
            <consortium name="Mycorrhizal Genomics Consortium"/>
            <person name="Kohler A."/>
            <person name="Kuo A."/>
            <person name="Nagy L.G."/>
            <person name="Floudas D."/>
            <person name="Copeland A."/>
            <person name="Barry K.W."/>
            <person name="Cichocki N."/>
            <person name="Veneault-Fourrey C."/>
            <person name="LaButti K."/>
            <person name="Lindquist E.A."/>
            <person name="Lipzen A."/>
            <person name="Lundell T."/>
            <person name="Morin E."/>
            <person name="Murat C."/>
            <person name="Riley R."/>
            <person name="Ohm R."/>
            <person name="Sun H."/>
            <person name="Tunlid A."/>
            <person name="Henrissat B."/>
            <person name="Grigoriev I.V."/>
            <person name="Hibbett D.S."/>
            <person name="Martin F."/>
        </authorList>
    </citation>
    <scope>NUCLEOTIDE SEQUENCE [LARGE SCALE GENOMIC DNA]</scope>
    <source>
        <strain evidence="2">MAFF 305830</strain>
    </source>
</reference>
<dbReference type="PANTHER" id="PTHR12403">
    <property type="entry name" value="TRAFFICKING PROTEIN PARTICLE COMPLEX SUBUNIT 2"/>
    <property type="match status" value="1"/>
</dbReference>
<proteinExistence type="predicted"/>
<dbReference type="GO" id="GO:0005737">
    <property type="term" value="C:cytoplasm"/>
    <property type="evidence" value="ECO:0007669"/>
    <property type="project" value="GOC"/>
</dbReference>
<keyword evidence="2" id="KW-1185">Reference proteome</keyword>
<dbReference type="STRING" id="933852.A0A0C3BA28"/>
<dbReference type="SUPFAM" id="SSF64356">
    <property type="entry name" value="SNARE-like"/>
    <property type="match status" value="1"/>
</dbReference>
<dbReference type="InterPro" id="IPR006722">
    <property type="entry name" value="Sedlin"/>
</dbReference>
<accession>A0A0C3BA28</accession>
<dbReference type="AlphaFoldDB" id="A0A0C3BA28"/>
<sequence length="127" mass="14162">MVDLVVAANPKATECFLGMLYVLEDVCVYGYLTPTRVKMVIALDQTDEFLKDTDIVLIFKALHAAYHDALCNPFLQQSPLLAQDPRTEQVAQLLSRPDKSRSLCRRLDKVAAATSSHLASQSTEQKH</sequence>
<dbReference type="EMBL" id="KN824278">
    <property type="protein sequence ID" value="KIM33665.1"/>
    <property type="molecule type" value="Genomic_DNA"/>
</dbReference>